<accession>X1GUE5</accession>
<proteinExistence type="predicted"/>
<dbReference type="EMBL" id="BARU01018984">
    <property type="protein sequence ID" value="GAH61526.1"/>
    <property type="molecule type" value="Genomic_DNA"/>
</dbReference>
<name>X1GUE5_9ZZZZ</name>
<comment type="caution">
    <text evidence="1">The sequence shown here is derived from an EMBL/GenBank/DDBJ whole genome shotgun (WGS) entry which is preliminary data.</text>
</comment>
<sequence length="36" mass="3661">GAYLKETVAGLGENIAITRFTRFQLGEMGSAGSGSA</sequence>
<dbReference type="AlphaFoldDB" id="X1GUE5"/>
<dbReference type="Gene3D" id="3.30.479.20">
    <property type="entry name" value="Elongation factor Ts, dimerisation domain"/>
    <property type="match status" value="1"/>
</dbReference>
<evidence type="ECO:0008006" key="2">
    <source>
        <dbReference type="Google" id="ProtNLM"/>
    </source>
</evidence>
<evidence type="ECO:0000313" key="1">
    <source>
        <dbReference type="EMBL" id="GAH61526.1"/>
    </source>
</evidence>
<feature type="non-terminal residue" evidence="1">
    <location>
        <position position="1"/>
    </location>
</feature>
<dbReference type="InterPro" id="IPR036402">
    <property type="entry name" value="EF-Ts_dimer_sf"/>
</dbReference>
<gene>
    <name evidence="1" type="ORF">S03H2_31321</name>
</gene>
<reference evidence="1" key="1">
    <citation type="journal article" date="2014" name="Front. Microbiol.">
        <title>High frequency of phylogenetically diverse reductive dehalogenase-homologous genes in deep subseafloor sedimentary metagenomes.</title>
        <authorList>
            <person name="Kawai M."/>
            <person name="Futagami T."/>
            <person name="Toyoda A."/>
            <person name="Takaki Y."/>
            <person name="Nishi S."/>
            <person name="Hori S."/>
            <person name="Arai W."/>
            <person name="Tsubouchi T."/>
            <person name="Morono Y."/>
            <person name="Uchiyama I."/>
            <person name="Ito T."/>
            <person name="Fujiyama A."/>
            <person name="Inagaki F."/>
            <person name="Takami H."/>
        </authorList>
    </citation>
    <scope>NUCLEOTIDE SEQUENCE</scope>
    <source>
        <strain evidence="1">Expedition CK06-06</strain>
    </source>
</reference>
<protein>
    <recommendedName>
        <fullName evidence="2">Elongation factor Ts</fullName>
    </recommendedName>
</protein>
<organism evidence="1">
    <name type="scientific">marine sediment metagenome</name>
    <dbReference type="NCBI Taxonomy" id="412755"/>
    <lineage>
        <taxon>unclassified sequences</taxon>
        <taxon>metagenomes</taxon>
        <taxon>ecological metagenomes</taxon>
    </lineage>
</organism>